<dbReference type="SUPFAM" id="SSF52777">
    <property type="entry name" value="CoA-dependent acyltransferases"/>
    <property type="match status" value="2"/>
</dbReference>
<dbReference type="Gene3D" id="3.30.559.10">
    <property type="entry name" value="Chloramphenicol acetyltransferase-like domain"/>
    <property type="match status" value="1"/>
</dbReference>
<dbReference type="AlphaFoldDB" id="M0QKA0"/>
<dbReference type="STRING" id="1223545.GS4_20_00480"/>
<accession>M0QKA0</accession>
<dbReference type="Proteomes" id="UP000011666">
    <property type="component" value="Unassembled WGS sequence"/>
</dbReference>
<evidence type="ECO:0000313" key="2">
    <source>
        <dbReference type="EMBL" id="GAC68983.1"/>
    </source>
</evidence>
<name>M0QKA0_9ACTN</name>
<dbReference type="EMBL" id="BANX01000020">
    <property type="protein sequence ID" value="GAC68983.1"/>
    <property type="molecule type" value="Genomic_DNA"/>
</dbReference>
<dbReference type="InterPro" id="IPR001242">
    <property type="entry name" value="Condensation_dom"/>
</dbReference>
<keyword evidence="3" id="KW-1185">Reference proteome</keyword>
<organism evidence="2 3">
    <name type="scientific">Gordonia soli NBRC 108243</name>
    <dbReference type="NCBI Taxonomy" id="1223545"/>
    <lineage>
        <taxon>Bacteria</taxon>
        <taxon>Bacillati</taxon>
        <taxon>Actinomycetota</taxon>
        <taxon>Actinomycetes</taxon>
        <taxon>Mycobacteriales</taxon>
        <taxon>Gordoniaceae</taxon>
        <taxon>Gordonia</taxon>
    </lineage>
</organism>
<dbReference type="InterPro" id="IPR023213">
    <property type="entry name" value="CAT-like_dom_sf"/>
</dbReference>
<sequence length="474" mass="52514">MVSFGLIDEWTPRTGRLTSWTLSDDAKKAGAQAPAHPVPASHQQEEYLRAALRNRSAGFRFSRLCLQAFDFQAPLNHEAMSTAVTRFLRRHDTFTSWFSVENDGAIVRHVVDPEIIEVSYTEHGEMSTPAQIREHVQDETPGPFEWNCFTFGAIEWEGGFTLYSAVDHLDTDGISQALTCVELMTLYMNAAFGLDGALPEVGSYIDYCGRERGISRELTRESDEVQRWIELLSEHGGHLPRFPLPLGKESEGHTRSAHLSQQVFDEAAMQRFEDVCKANGSNVTAGLLTVAALVYAEFTGESGYLGMTPKSTRRPGPELSSVGWFTSLIPVPVTVDSDTSFTSAVSEAAQSYDAGKKLTDVSLHRVLQLARPEDGLDITPGWSVPMVSFVDVRRLPGVDMFDAINGCLYGNRGSSEEVFMWINRFKDVTSLTYLYPDTEAGHTALREYTDKFVEIITAVAEQGDYAPAVPALTR</sequence>
<dbReference type="Gene3D" id="3.30.559.30">
    <property type="entry name" value="Nonribosomal peptide synthetase, condensation domain"/>
    <property type="match status" value="1"/>
</dbReference>
<dbReference type="GO" id="GO:0003824">
    <property type="term" value="F:catalytic activity"/>
    <property type="evidence" value="ECO:0007669"/>
    <property type="project" value="InterPro"/>
</dbReference>
<dbReference type="Pfam" id="PF00668">
    <property type="entry name" value="Condensation"/>
    <property type="match status" value="1"/>
</dbReference>
<evidence type="ECO:0000259" key="1">
    <source>
        <dbReference type="Pfam" id="PF00668"/>
    </source>
</evidence>
<proteinExistence type="predicted"/>
<protein>
    <recommendedName>
        <fullName evidence="1">Condensation domain-containing protein</fullName>
    </recommendedName>
</protein>
<dbReference type="eggNOG" id="COG1020">
    <property type="taxonomic scope" value="Bacteria"/>
</dbReference>
<reference evidence="2 3" key="1">
    <citation type="submission" date="2013-01" db="EMBL/GenBank/DDBJ databases">
        <title>Whole genome shotgun sequence of Gordonia soli NBRC 108243.</title>
        <authorList>
            <person name="Isaki-Nakamura S."/>
            <person name="Hosoyama A."/>
            <person name="Tsuchikane K."/>
            <person name="Ando Y."/>
            <person name="Baba S."/>
            <person name="Ohji S."/>
            <person name="Hamada M."/>
            <person name="Tamura T."/>
            <person name="Yamazoe A."/>
            <person name="Yamazaki S."/>
            <person name="Fujita N."/>
        </authorList>
    </citation>
    <scope>NUCLEOTIDE SEQUENCE [LARGE SCALE GENOMIC DNA]</scope>
    <source>
        <strain evidence="2 3">NBRC 108243</strain>
    </source>
</reference>
<dbReference type="GO" id="GO:0008610">
    <property type="term" value="P:lipid biosynthetic process"/>
    <property type="evidence" value="ECO:0007669"/>
    <property type="project" value="UniProtKB-ARBA"/>
</dbReference>
<dbReference type="OrthoDB" id="9123229at2"/>
<evidence type="ECO:0000313" key="3">
    <source>
        <dbReference type="Proteomes" id="UP000011666"/>
    </source>
</evidence>
<gene>
    <name evidence="2" type="ORF">GS4_20_00480</name>
</gene>
<comment type="caution">
    <text evidence="2">The sequence shown here is derived from an EMBL/GenBank/DDBJ whole genome shotgun (WGS) entry which is preliminary data.</text>
</comment>
<dbReference type="RefSeq" id="WP_007621597.1">
    <property type="nucleotide sequence ID" value="NZ_BANX01000020.1"/>
</dbReference>
<feature type="domain" description="Condensation" evidence="1">
    <location>
        <begin position="69"/>
        <end position="352"/>
    </location>
</feature>